<feature type="non-terminal residue" evidence="3">
    <location>
        <position position="1"/>
    </location>
</feature>
<keyword evidence="2" id="KW-1185">Reference proteome</keyword>
<evidence type="ECO:0000313" key="2">
    <source>
        <dbReference type="Proteomes" id="UP000695022"/>
    </source>
</evidence>
<evidence type="ECO:0000259" key="1">
    <source>
        <dbReference type="PROSITE" id="PS50309"/>
    </source>
</evidence>
<dbReference type="RefSeq" id="XP_014668764.1">
    <property type="nucleotide sequence ID" value="XM_014813278.1"/>
</dbReference>
<organism evidence="2 3">
    <name type="scientific">Priapulus caudatus</name>
    <name type="common">Priapulid worm</name>
    <dbReference type="NCBI Taxonomy" id="37621"/>
    <lineage>
        <taxon>Eukaryota</taxon>
        <taxon>Metazoa</taxon>
        <taxon>Ecdysozoa</taxon>
        <taxon>Scalidophora</taxon>
        <taxon>Priapulida</taxon>
        <taxon>Priapulimorpha</taxon>
        <taxon>Priapulimorphida</taxon>
        <taxon>Priapulidae</taxon>
        <taxon>Priapulus</taxon>
    </lineage>
</organism>
<dbReference type="InterPro" id="IPR003533">
    <property type="entry name" value="Doublecortin_dom"/>
</dbReference>
<sequence>HRSSNGRASPTHSAHSYMIRTSLWKLSAEKRAKRVRFYRNGDRFFKGATYAITPEKYRTLEVLLADLTRTLCDQVNLPHGVRQLFTLEGARVASLDELADGGCYVCASDAHFKRGVDYAKSAPPSWAATTTQNKSTPNLSAAAELSLPRAGGGGAPADDVRGYVRPKLVTVIRNGVRPRKAVRILLNKKTAHSFEQVLDDITSAIKLDTGPVKKLYTFDGRQVSAQQYIR</sequence>
<dbReference type="Pfam" id="PF03607">
    <property type="entry name" value="DCX"/>
    <property type="match status" value="2"/>
</dbReference>
<gene>
    <name evidence="3" type="primary">LOC106810028</name>
</gene>
<dbReference type="SUPFAM" id="SSF89837">
    <property type="entry name" value="Doublecortin (DC)"/>
    <property type="match status" value="2"/>
</dbReference>
<dbReference type="PANTHER" id="PTHR23004:SF23">
    <property type="entry name" value="DOUBLECORTIN DOMAIN-CONTAINING PROTEIN"/>
    <property type="match status" value="1"/>
</dbReference>
<evidence type="ECO:0000313" key="3">
    <source>
        <dbReference type="RefSeq" id="XP_014668764.1"/>
    </source>
</evidence>
<dbReference type="Gene3D" id="3.10.20.230">
    <property type="entry name" value="Doublecortin domain"/>
    <property type="match status" value="2"/>
</dbReference>
<feature type="non-terminal residue" evidence="3">
    <location>
        <position position="230"/>
    </location>
</feature>
<dbReference type="SMART" id="SM00537">
    <property type="entry name" value="DCX"/>
    <property type="match status" value="2"/>
</dbReference>
<dbReference type="PROSITE" id="PS50309">
    <property type="entry name" value="DC"/>
    <property type="match status" value="2"/>
</dbReference>
<reference evidence="3" key="1">
    <citation type="submission" date="2025-08" db="UniProtKB">
        <authorList>
            <consortium name="RefSeq"/>
        </authorList>
    </citation>
    <scope>IDENTIFICATION</scope>
</reference>
<accession>A0ABM1E993</accession>
<proteinExistence type="predicted"/>
<dbReference type="GeneID" id="106810028"/>
<dbReference type="PANTHER" id="PTHR23004">
    <property type="entry name" value="DOUBLECORTIN DOMAIN CONTAINING 2"/>
    <property type="match status" value="1"/>
</dbReference>
<dbReference type="InterPro" id="IPR036572">
    <property type="entry name" value="Doublecortin_dom_sf"/>
</dbReference>
<name>A0ABM1E993_PRICU</name>
<feature type="domain" description="Doublecortin" evidence="1">
    <location>
        <begin position="33"/>
        <end position="113"/>
    </location>
</feature>
<dbReference type="Proteomes" id="UP000695022">
    <property type="component" value="Unplaced"/>
</dbReference>
<protein>
    <submittedName>
        <fullName evidence="3">Neuronal migration protein doublecortin-like</fullName>
    </submittedName>
</protein>
<feature type="domain" description="Doublecortin" evidence="1">
    <location>
        <begin position="167"/>
        <end position="230"/>
    </location>
</feature>